<dbReference type="EMBL" id="BAAARY010000001">
    <property type="protein sequence ID" value="GAA2509993.1"/>
    <property type="molecule type" value="Genomic_DNA"/>
</dbReference>
<keyword evidence="2 6" id="KW-0489">Methyltransferase</keyword>
<feature type="active site" evidence="6">
    <location>
        <position position="92"/>
    </location>
</feature>
<evidence type="ECO:0000313" key="8">
    <source>
        <dbReference type="EMBL" id="GAA2509993.1"/>
    </source>
</evidence>
<dbReference type="InterPro" id="IPR001525">
    <property type="entry name" value="C5_MeTfrase"/>
</dbReference>
<dbReference type="InterPro" id="IPR031303">
    <property type="entry name" value="C5_meth_CS"/>
</dbReference>
<dbReference type="Pfam" id="PF00145">
    <property type="entry name" value="DNA_methylase"/>
    <property type="match status" value="1"/>
</dbReference>
<keyword evidence="4 6" id="KW-0949">S-adenosyl-L-methionine</keyword>
<dbReference type="PRINTS" id="PR00105">
    <property type="entry name" value="C5METTRFRASE"/>
</dbReference>
<dbReference type="Proteomes" id="UP001499978">
    <property type="component" value="Unassembled WGS sequence"/>
</dbReference>
<reference evidence="8 9" key="1">
    <citation type="journal article" date="2019" name="Int. J. Syst. Evol. Microbiol.">
        <title>The Global Catalogue of Microorganisms (GCM) 10K type strain sequencing project: providing services to taxonomists for standard genome sequencing and annotation.</title>
        <authorList>
            <consortium name="The Broad Institute Genomics Platform"/>
            <consortium name="The Broad Institute Genome Sequencing Center for Infectious Disease"/>
            <person name="Wu L."/>
            <person name="Ma J."/>
        </authorList>
    </citation>
    <scope>NUCLEOTIDE SEQUENCE [LARGE SCALE GENOMIC DNA]</scope>
    <source>
        <strain evidence="8 9">JCM 3367</strain>
    </source>
</reference>
<proteinExistence type="inferred from homology"/>
<evidence type="ECO:0000256" key="2">
    <source>
        <dbReference type="ARBA" id="ARBA00022603"/>
    </source>
</evidence>
<keyword evidence="9" id="KW-1185">Reference proteome</keyword>
<dbReference type="NCBIfam" id="TIGR00675">
    <property type="entry name" value="dcm"/>
    <property type="match status" value="1"/>
</dbReference>
<dbReference type="Gene3D" id="3.40.50.150">
    <property type="entry name" value="Vaccinia Virus protein VP39"/>
    <property type="match status" value="1"/>
</dbReference>
<evidence type="ECO:0000256" key="1">
    <source>
        <dbReference type="ARBA" id="ARBA00011975"/>
    </source>
</evidence>
<comment type="similarity">
    <text evidence="6 7">Belongs to the class I-like SAM-binding methyltransferase superfamily. C5-methyltransferase family.</text>
</comment>
<comment type="caution">
    <text evidence="8">The sequence shown here is derived from an EMBL/GenBank/DDBJ whole genome shotgun (WGS) entry which is preliminary data.</text>
</comment>
<dbReference type="Gene3D" id="3.90.120.10">
    <property type="entry name" value="DNA Methylase, subunit A, domain 2"/>
    <property type="match status" value="1"/>
</dbReference>
<dbReference type="RefSeq" id="WP_344166600.1">
    <property type="nucleotide sequence ID" value="NZ_BAAARY010000001.1"/>
</dbReference>
<dbReference type="PANTHER" id="PTHR10629:SF52">
    <property type="entry name" value="DNA (CYTOSINE-5)-METHYLTRANSFERASE 1"/>
    <property type="match status" value="1"/>
</dbReference>
<sequence>MSERLPVISLFSGAGGLDLAVEACGRTADRDGILRVAVATDYEAQALRTLSMNFPETPTLCKDIRHTTADELLQLAGLSAGEPTLVIGGPPCTPFSKSGFWLEEKRESLDPNASLLDEYVRVVRDTRPEAFILENVQGLTYSTHRAQFARLLQQLEDLGYNPRYKVLLAAEYGVPQLRRRVFVVGRRDGRAFEFPPITHSGLSERDRKIDVTKRPFITAHDAIGDLLPGTPEPGEAVNGEYGELASEVPPGQNYLWHTDRYGGRNVFKWRSRYWTFLLRLDPGRPASTIQAQPGPYVGPFHWENVVNADGEKRARRLRVPELLRLMTFPNDFKLNGNRADIQRQLGNAVPVQLGKVVVDALMEQLGHLGDPCTRQQQQLELGV</sequence>
<organism evidence="8 9">
    <name type="scientific">Pilimelia columellifera subsp. columellifera</name>
    <dbReference type="NCBI Taxonomy" id="706583"/>
    <lineage>
        <taxon>Bacteria</taxon>
        <taxon>Bacillati</taxon>
        <taxon>Actinomycetota</taxon>
        <taxon>Actinomycetes</taxon>
        <taxon>Micromonosporales</taxon>
        <taxon>Micromonosporaceae</taxon>
        <taxon>Pilimelia</taxon>
    </lineage>
</organism>
<evidence type="ECO:0000256" key="3">
    <source>
        <dbReference type="ARBA" id="ARBA00022679"/>
    </source>
</evidence>
<evidence type="ECO:0000256" key="6">
    <source>
        <dbReference type="PROSITE-ProRule" id="PRU01016"/>
    </source>
</evidence>
<dbReference type="InterPro" id="IPR029063">
    <property type="entry name" value="SAM-dependent_MTases_sf"/>
</dbReference>
<name>A0ABN3MW01_9ACTN</name>
<dbReference type="InterPro" id="IPR050390">
    <property type="entry name" value="C5-Methyltransferase"/>
</dbReference>
<evidence type="ECO:0000256" key="5">
    <source>
        <dbReference type="ARBA" id="ARBA00022747"/>
    </source>
</evidence>
<dbReference type="PANTHER" id="PTHR10629">
    <property type="entry name" value="CYTOSINE-SPECIFIC METHYLTRANSFERASE"/>
    <property type="match status" value="1"/>
</dbReference>
<dbReference type="SUPFAM" id="SSF53335">
    <property type="entry name" value="S-adenosyl-L-methionine-dependent methyltransferases"/>
    <property type="match status" value="1"/>
</dbReference>
<keyword evidence="3 6" id="KW-0808">Transferase</keyword>
<dbReference type="PROSITE" id="PS00095">
    <property type="entry name" value="C5_MTASE_2"/>
    <property type="match status" value="1"/>
</dbReference>
<keyword evidence="5" id="KW-0680">Restriction system</keyword>
<dbReference type="PROSITE" id="PS51679">
    <property type="entry name" value="SAM_MT_C5"/>
    <property type="match status" value="1"/>
</dbReference>
<evidence type="ECO:0000256" key="4">
    <source>
        <dbReference type="ARBA" id="ARBA00022691"/>
    </source>
</evidence>
<accession>A0ABN3MW01</accession>
<protein>
    <recommendedName>
        <fullName evidence="1">DNA (cytosine-5-)-methyltransferase</fullName>
        <ecNumber evidence="1">2.1.1.37</ecNumber>
    </recommendedName>
</protein>
<dbReference type="EC" id="2.1.1.37" evidence="1"/>
<evidence type="ECO:0000256" key="7">
    <source>
        <dbReference type="RuleBase" id="RU000416"/>
    </source>
</evidence>
<gene>
    <name evidence="8" type="primary">dcm</name>
    <name evidence="8" type="ORF">GCM10010201_00740</name>
</gene>
<evidence type="ECO:0000313" key="9">
    <source>
        <dbReference type="Proteomes" id="UP001499978"/>
    </source>
</evidence>